<feature type="binding site" evidence="6">
    <location>
        <position position="184"/>
    </location>
    <ligand>
        <name>Mg(2+)</name>
        <dbReference type="ChEBI" id="CHEBI:18420"/>
    </ligand>
</feature>
<dbReference type="Pfam" id="PF06888">
    <property type="entry name" value="Put_Phosphatase"/>
    <property type="match status" value="1"/>
</dbReference>
<dbReference type="AlphaFoldDB" id="A0A137NSL9"/>
<dbReference type="InterPro" id="IPR036412">
    <property type="entry name" value="HAD-like_sf"/>
</dbReference>
<reference evidence="7 8" key="1">
    <citation type="journal article" date="2015" name="Genome Biol. Evol.">
        <title>Phylogenomic analyses indicate that early fungi evolved digesting cell walls of algal ancestors of land plants.</title>
        <authorList>
            <person name="Chang Y."/>
            <person name="Wang S."/>
            <person name="Sekimoto S."/>
            <person name="Aerts A.L."/>
            <person name="Choi C."/>
            <person name="Clum A."/>
            <person name="LaButti K.M."/>
            <person name="Lindquist E.A."/>
            <person name="Yee Ngan C."/>
            <person name="Ohm R.A."/>
            <person name="Salamov A.A."/>
            <person name="Grigoriev I.V."/>
            <person name="Spatafora J.W."/>
            <person name="Berbee M.L."/>
        </authorList>
    </citation>
    <scope>NUCLEOTIDE SEQUENCE [LARGE SCALE GENOMIC DNA]</scope>
    <source>
        <strain evidence="7 8">NRRL 28638</strain>
    </source>
</reference>
<dbReference type="PANTHER" id="PTHR20889">
    <property type="entry name" value="PHOSPHATASE, ORPHAN 1, 2"/>
    <property type="match status" value="1"/>
</dbReference>
<dbReference type="OrthoDB" id="10267182at2759"/>
<evidence type="ECO:0000256" key="6">
    <source>
        <dbReference type="PIRSR" id="PIRSR031051-3"/>
    </source>
</evidence>
<evidence type="ECO:0000256" key="4">
    <source>
        <dbReference type="ARBA" id="ARBA00022842"/>
    </source>
</evidence>
<evidence type="ECO:0000256" key="3">
    <source>
        <dbReference type="ARBA" id="ARBA00022801"/>
    </source>
</evidence>
<dbReference type="EMBL" id="KQ964831">
    <property type="protein sequence ID" value="KXN65690.1"/>
    <property type="molecule type" value="Genomic_DNA"/>
</dbReference>
<feature type="binding site" evidence="6">
    <location>
        <position position="8"/>
    </location>
    <ligand>
        <name>Mg(2+)</name>
        <dbReference type="ChEBI" id="CHEBI:18420"/>
    </ligand>
</feature>
<keyword evidence="8" id="KW-1185">Reference proteome</keyword>
<evidence type="ECO:0000256" key="2">
    <source>
        <dbReference type="ARBA" id="ARBA00022723"/>
    </source>
</evidence>
<dbReference type="PANTHER" id="PTHR20889:SF12">
    <property type="entry name" value="LP01149P"/>
    <property type="match status" value="1"/>
</dbReference>
<dbReference type="NCBIfam" id="TIGR01488">
    <property type="entry name" value="HAD-SF-IB"/>
    <property type="match status" value="1"/>
</dbReference>
<evidence type="ECO:0008006" key="9">
    <source>
        <dbReference type="Google" id="ProtNLM"/>
    </source>
</evidence>
<evidence type="ECO:0000256" key="1">
    <source>
        <dbReference type="ARBA" id="ARBA00001946"/>
    </source>
</evidence>
<feature type="active site" description="Proton donor" evidence="5">
    <location>
        <position position="10"/>
    </location>
</feature>
<feature type="binding site" evidence="6">
    <location>
        <position position="10"/>
    </location>
    <ligand>
        <name>Mg(2+)</name>
        <dbReference type="ChEBI" id="CHEBI:18420"/>
    </ligand>
</feature>
<comment type="cofactor">
    <cofactor evidence="1 6">
        <name>Mg(2+)</name>
        <dbReference type="ChEBI" id="CHEBI:18420"/>
    </cofactor>
</comment>
<dbReference type="NCBIfam" id="TIGR01489">
    <property type="entry name" value="DKMTPPase-SF"/>
    <property type="match status" value="1"/>
</dbReference>
<dbReference type="GO" id="GO:0046872">
    <property type="term" value="F:metal ion binding"/>
    <property type="evidence" value="ECO:0007669"/>
    <property type="project" value="UniProtKB-KW"/>
</dbReference>
<dbReference type="STRING" id="796925.A0A137NSL9"/>
<accession>A0A137NSL9</accession>
<organism evidence="7 8">
    <name type="scientific">Conidiobolus coronatus (strain ATCC 28846 / CBS 209.66 / NRRL 28638)</name>
    <name type="common">Delacroixia coronata</name>
    <dbReference type="NCBI Taxonomy" id="796925"/>
    <lineage>
        <taxon>Eukaryota</taxon>
        <taxon>Fungi</taxon>
        <taxon>Fungi incertae sedis</taxon>
        <taxon>Zoopagomycota</taxon>
        <taxon>Entomophthoromycotina</taxon>
        <taxon>Entomophthoromycetes</taxon>
        <taxon>Entomophthorales</taxon>
        <taxon>Ancylistaceae</taxon>
        <taxon>Conidiobolus</taxon>
    </lineage>
</organism>
<dbReference type="SUPFAM" id="SSF56784">
    <property type="entry name" value="HAD-like"/>
    <property type="match status" value="1"/>
</dbReference>
<gene>
    <name evidence="7" type="ORF">CONCODRAFT_62072</name>
</gene>
<feature type="active site" description="Nucleophile" evidence="5">
    <location>
        <position position="8"/>
    </location>
</feature>
<evidence type="ECO:0000313" key="8">
    <source>
        <dbReference type="Proteomes" id="UP000070444"/>
    </source>
</evidence>
<dbReference type="PIRSF" id="PIRSF031051">
    <property type="entry name" value="PyrdxlP_Pase_PHOSPHO2"/>
    <property type="match status" value="1"/>
</dbReference>
<dbReference type="OMA" id="HNLADCF"/>
<sequence>MKNLIVFDFDWSLSDGDSAGTAFSNLSPEMNQVFQNILGKMEGYLADDYLFQESCKNGFYKEELLNSLKDFPIHPSTIELIKKSKAEGHDVVIISDGNDLFIGHILDNYGIRDCISLILTNKAVEAADRSLRLVPFKHPVDEAHNCTNVLLDGKKVCNKNLCKGKELKELMSKNQYNKVIYTGDGRNDFCPMLQLRSQDIMCIRKDRSLEKLHQSNFNSFNILSKVEFWSNGSELYKIFETCEIF</sequence>
<evidence type="ECO:0000256" key="5">
    <source>
        <dbReference type="PIRSR" id="PIRSR031051-1"/>
    </source>
</evidence>
<keyword evidence="2 6" id="KW-0479">Metal-binding</keyword>
<keyword evidence="4 6" id="KW-0460">Magnesium</keyword>
<name>A0A137NSL9_CONC2</name>
<protein>
    <recommendedName>
        <fullName evidence="9">HAD-like protein</fullName>
    </recommendedName>
</protein>
<dbReference type="Gene3D" id="3.40.50.1000">
    <property type="entry name" value="HAD superfamily/HAD-like"/>
    <property type="match status" value="1"/>
</dbReference>
<keyword evidence="3" id="KW-0378">Hydrolase</keyword>
<dbReference type="GO" id="GO:0016791">
    <property type="term" value="F:phosphatase activity"/>
    <property type="evidence" value="ECO:0007669"/>
    <property type="project" value="InterPro"/>
</dbReference>
<dbReference type="InterPro" id="IPR023214">
    <property type="entry name" value="HAD_sf"/>
</dbReference>
<dbReference type="InterPro" id="IPR016965">
    <property type="entry name" value="Pase_PHOSPHO-typ"/>
</dbReference>
<dbReference type="Proteomes" id="UP000070444">
    <property type="component" value="Unassembled WGS sequence"/>
</dbReference>
<evidence type="ECO:0000313" key="7">
    <source>
        <dbReference type="EMBL" id="KXN65690.1"/>
    </source>
</evidence>
<proteinExistence type="predicted"/>
<dbReference type="InterPro" id="IPR006384">
    <property type="entry name" value="HAD_hydro_PyrdxlP_Pase-like"/>
</dbReference>